<organism evidence="6 7">
    <name type="scientific">Aeoliella mucimassa</name>
    <dbReference type="NCBI Taxonomy" id="2527972"/>
    <lineage>
        <taxon>Bacteria</taxon>
        <taxon>Pseudomonadati</taxon>
        <taxon>Planctomycetota</taxon>
        <taxon>Planctomycetia</taxon>
        <taxon>Pirellulales</taxon>
        <taxon>Lacipirellulaceae</taxon>
        <taxon>Aeoliella</taxon>
    </lineage>
</organism>
<dbReference type="InterPro" id="IPR036584">
    <property type="entry name" value="FliS_sf"/>
</dbReference>
<accession>A0A518ASG8</accession>
<keyword evidence="6" id="KW-0969">Cilium</keyword>
<keyword evidence="5" id="KW-0143">Chaperone</keyword>
<name>A0A518ASG8_9BACT</name>
<dbReference type="GO" id="GO:0071973">
    <property type="term" value="P:bacterial-type flagellum-dependent cell motility"/>
    <property type="evidence" value="ECO:0007669"/>
    <property type="project" value="TreeGrafter"/>
</dbReference>
<keyword evidence="4" id="KW-1005">Bacterial flagellum biogenesis</keyword>
<dbReference type="AlphaFoldDB" id="A0A518ASG8"/>
<dbReference type="Gene3D" id="1.20.120.340">
    <property type="entry name" value="Flagellar protein FliS"/>
    <property type="match status" value="1"/>
</dbReference>
<dbReference type="SUPFAM" id="SSF101116">
    <property type="entry name" value="Flagellar export chaperone FliS"/>
    <property type="match status" value="1"/>
</dbReference>
<evidence type="ECO:0000313" key="6">
    <source>
        <dbReference type="EMBL" id="QDU57627.1"/>
    </source>
</evidence>
<dbReference type="PANTHER" id="PTHR34773:SF1">
    <property type="entry name" value="FLAGELLAR SECRETION CHAPERONE FLIS"/>
    <property type="match status" value="1"/>
</dbReference>
<evidence type="ECO:0000256" key="5">
    <source>
        <dbReference type="ARBA" id="ARBA00023186"/>
    </source>
</evidence>
<keyword evidence="3" id="KW-0963">Cytoplasm</keyword>
<dbReference type="NCBIfam" id="TIGR00208">
    <property type="entry name" value="fliS"/>
    <property type="match status" value="1"/>
</dbReference>
<evidence type="ECO:0000256" key="2">
    <source>
        <dbReference type="ARBA" id="ARBA00008787"/>
    </source>
</evidence>
<protein>
    <submittedName>
        <fullName evidence="6">Flagellar protein FliS</fullName>
    </submittedName>
</protein>
<keyword evidence="6" id="KW-0966">Cell projection</keyword>
<dbReference type="EMBL" id="CP036278">
    <property type="protein sequence ID" value="QDU57627.1"/>
    <property type="molecule type" value="Genomic_DNA"/>
</dbReference>
<proteinExistence type="inferred from homology"/>
<dbReference type="Pfam" id="PF02561">
    <property type="entry name" value="FliS"/>
    <property type="match status" value="1"/>
</dbReference>
<dbReference type="InterPro" id="IPR003713">
    <property type="entry name" value="FliS"/>
</dbReference>
<evidence type="ECO:0000313" key="7">
    <source>
        <dbReference type="Proteomes" id="UP000315750"/>
    </source>
</evidence>
<dbReference type="OrthoDB" id="291236at2"/>
<keyword evidence="7" id="KW-1185">Reference proteome</keyword>
<dbReference type="GO" id="GO:0044780">
    <property type="term" value="P:bacterial-type flagellum assembly"/>
    <property type="evidence" value="ECO:0007669"/>
    <property type="project" value="InterPro"/>
</dbReference>
<dbReference type="GO" id="GO:0005829">
    <property type="term" value="C:cytosol"/>
    <property type="evidence" value="ECO:0007669"/>
    <property type="project" value="UniProtKB-SubCell"/>
</dbReference>
<sequence length="157" mass="17514">MSQAKANVYLESKVMTASPAQLHLMLIEGAIRYCTKADQQWEKNNEGFANEALVRAIEIVGELLAGVRSGKSEITQKLSELYFYLFSTLTSAYVNGDRGKLADVMRILEFERETWQLACQRVHQSQEQEPPKSTTIVAPHVVASEPNAVESGFSFEA</sequence>
<dbReference type="PANTHER" id="PTHR34773">
    <property type="entry name" value="FLAGELLAR SECRETION CHAPERONE FLIS"/>
    <property type="match status" value="1"/>
</dbReference>
<dbReference type="Proteomes" id="UP000315750">
    <property type="component" value="Chromosome"/>
</dbReference>
<comment type="subcellular location">
    <subcellularLocation>
        <location evidence="1">Cytoplasm</location>
        <location evidence="1">Cytosol</location>
    </subcellularLocation>
</comment>
<evidence type="ECO:0000256" key="3">
    <source>
        <dbReference type="ARBA" id="ARBA00022490"/>
    </source>
</evidence>
<reference evidence="6 7" key="1">
    <citation type="submission" date="2019-02" db="EMBL/GenBank/DDBJ databases">
        <title>Deep-cultivation of Planctomycetes and their phenomic and genomic characterization uncovers novel biology.</title>
        <authorList>
            <person name="Wiegand S."/>
            <person name="Jogler M."/>
            <person name="Boedeker C."/>
            <person name="Pinto D."/>
            <person name="Vollmers J."/>
            <person name="Rivas-Marin E."/>
            <person name="Kohn T."/>
            <person name="Peeters S.H."/>
            <person name="Heuer A."/>
            <person name="Rast P."/>
            <person name="Oberbeckmann S."/>
            <person name="Bunk B."/>
            <person name="Jeske O."/>
            <person name="Meyerdierks A."/>
            <person name="Storesund J.E."/>
            <person name="Kallscheuer N."/>
            <person name="Luecker S."/>
            <person name="Lage O.M."/>
            <person name="Pohl T."/>
            <person name="Merkel B.J."/>
            <person name="Hornburger P."/>
            <person name="Mueller R.-W."/>
            <person name="Bruemmer F."/>
            <person name="Labrenz M."/>
            <person name="Spormann A.M."/>
            <person name="Op den Camp H."/>
            <person name="Overmann J."/>
            <person name="Amann R."/>
            <person name="Jetten M.S.M."/>
            <person name="Mascher T."/>
            <person name="Medema M.H."/>
            <person name="Devos D.P."/>
            <person name="Kaster A.-K."/>
            <person name="Ovreas L."/>
            <person name="Rohde M."/>
            <person name="Galperin M.Y."/>
            <person name="Jogler C."/>
        </authorList>
    </citation>
    <scope>NUCLEOTIDE SEQUENCE [LARGE SCALE GENOMIC DNA]</scope>
    <source>
        <strain evidence="6 7">Pan181</strain>
    </source>
</reference>
<evidence type="ECO:0000256" key="1">
    <source>
        <dbReference type="ARBA" id="ARBA00004514"/>
    </source>
</evidence>
<keyword evidence="6" id="KW-0282">Flagellum</keyword>
<gene>
    <name evidence="6" type="primary">fliS</name>
    <name evidence="6" type="ORF">Pan181_38460</name>
</gene>
<evidence type="ECO:0000256" key="4">
    <source>
        <dbReference type="ARBA" id="ARBA00022795"/>
    </source>
</evidence>
<dbReference type="RefSeq" id="WP_145248907.1">
    <property type="nucleotide sequence ID" value="NZ_CP036278.1"/>
</dbReference>
<dbReference type="KEGG" id="amuc:Pan181_38460"/>
<comment type="similarity">
    <text evidence="2">Belongs to the FliS family.</text>
</comment>
<dbReference type="CDD" id="cd16098">
    <property type="entry name" value="FliS"/>
    <property type="match status" value="1"/>
</dbReference>